<reference evidence="3 4" key="1">
    <citation type="submission" date="2019-01" db="EMBL/GenBank/DDBJ databases">
        <authorList>
            <person name="Chen W.-M."/>
        </authorList>
    </citation>
    <scope>NUCLEOTIDE SEQUENCE [LARGE SCALE GENOMIC DNA]</scope>
    <source>
        <strain evidence="3 4">CCP-7</strain>
    </source>
</reference>
<proteinExistence type="inferred from homology"/>
<evidence type="ECO:0000313" key="3">
    <source>
        <dbReference type="EMBL" id="RVT94218.1"/>
    </source>
</evidence>
<evidence type="ECO:0000313" key="4">
    <source>
        <dbReference type="Proteomes" id="UP000282971"/>
    </source>
</evidence>
<dbReference type="InterPro" id="IPR001753">
    <property type="entry name" value="Enoyl-CoA_hydra/iso"/>
</dbReference>
<dbReference type="Gene3D" id="1.10.12.10">
    <property type="entry name" value="Lyase 2-enoyl-coa Hydratase, Chain A, domain 2"/>
    <property type="match status" value="1"/>
</dbReference>
<dbReference type="InterPro" id="IPR029045">
    <property type="entry name" value="ClpP/crotonase-like_dom_sf"/>
</dbReference>
<accession>A0A437M932</accession>
<evidence type="ECO:0000256" key="2">
    <source>
        <dbReference type="RuleBase" id="RU003707"/>
    </source>
</evidence>
<keyword evidence="4" id="KW-1185">Reference proteome</keyword>
<dbReference type="PANTHER" id="PTHR43459">
    <property type="entry name" value="ENOYL-COA HYDRATASE"/>
    <property type="match status" value="1"/>
</dbReference>
<dbReference type="GO" id="GO:0016853">
    <property type="term" value="F:isomerase activity"/>
    <property type="evidence" value="ECO:0007669"/>
    <property type="project" value="UniProtKB-KW"/>
</dbReference>
<dbReference type="RefSeq" id="WP_127743497.1">
    <property type="nucleotide sequence ID" value="NZ_SACN01000001.1"/>
</dbReference>
<dbReference type="Gene3D" id="3.90.226.10">
    <property type="entry name" value="2-enoyl-CoA Hydratase, Chain A, domain 1"/>
    <property type="match status" value="1"/>
</dbReference>
<dbReference type="Proteomes" id="UP000282971">
    <property type="component" value="Unassembled WGS sequence"/>
</dbReference>
<name>A0A437M932_9SPHN</name>
<evidence type="ECO:0000256" key="1">
    <source>
        <dbReference type="ARBA" id="ARBA00005254"/>
    </source>
</evidence>
<dbReference type="EC" id="4.2.1.17" evidence="3"/>
<dbReference type="GO" id="GO:0004300">
    <property type="term" value="F:enoyl-CoA hydratase activity"/>
    <property type="evidence" value="ECO:0007669"/>
    <property type="project" value="UniProtKB-EC"/>
</dbReference>
<comment type="caution">
    <text evidence="3">The sequence shown here is derived from an EMBL/GenBank/DDBJ whole genome shotgun (WGS) entry which is preliminary data.</text>
</comment>
<keyword evidence="3" id="KW-0456">Lyase</keyword>
<dbReference type="Pfam" id="PF00378">
    <property type="entry name" value="ECH_1"/>
    <property type="match status" value="1"/>
</dbReference>
<keyword evidence="3" id="KW-0413">Isomerase</keyword>
<dbReference type="EMBL" id="SACN01000001">
    <property type="protein sequence ID" value="RVT94218.1"/>
    <property type="molecule type" value="Genomic_DNA"/>
</dbReference>
<dbReference type="PROSITE" id="PS00166">
    <property type="entry name" value="ENOYL_COA_HYDRATASE"/>
    <property type="match status" value="1"/>
</dbReference>
<protein>
    <submittedName>
        <fullName evidence="3">2-(1,2-epoxy-1,2-dihydrophenyl)acetyl-CoA isomerase</fullName>
        <ecNumber evidence="3">4.2.1.17</ecNumber>
    </submittedName>
</protein>
<dbReference type="SUPFAM" id="SSF52096">
    <property type="entry name" value="ClpP/crotonase"/>
    <property type="match status" value="1"/>
</dbReference>
<sequence>MKFETIEIEDVGAVRIVRLAVPEALNAMSVQMCEDLIAAIDALGPEVRAMLMIGKGKAFCSGANLGKIDMMAGGEKLDFGQMLEDQVNPLMMRLRDLDIPWISAVRGPAAGAGCALALAADLIVASETAYFMQAFVRIGLVPDAGSTWMLPRAVGRARAMEMMLLGERVSAAQALDWGLINRVVADDALEAAALDIAQRLAAGPRSVAMLRQQVWRALDTSWGEALAAERIAQRDAGFTDDAQEGIAAFLAKRPAVFQGR</sequence>
<dbReference type="OrthoDB" id="9781757at2"/>
<comment type="similarity">
    <text evidence="1 2">Belongs to the enoyl-CoA hydratase/isomerase family.</text>
</comment>
<dbReference type="AlphaFoldDB" id="A0A437M932"/>
<dbReference type="CDD" id="cd06558">
    <property type="entry name" value="crotonase-like"/>
    <property type="match status" value="1"/>
</dbReference>
<organism evidence="3 4">
    <name type="scientific">Sphingomonas crocodyli</name>
    <dbReference type="NCBI Taxonomy" id="1979270"/>
    <lineage>
        <taxon>Bacteria</taxon>
        <taxon>Pseudomonadati</taxon>
        <taxon>Pseudomonadota</taxon>
        <taxon>Alphaproteobacteria</taxon>
        <taxon>Sphingomonadales</taxon>
        <taxon>Sphingomonadaceae</taxon>
        <taxon>Sphingomonas</taxon>
    </lineage>
</organism>
<dbReference type="PANTHER" id="PTHR43459:SF1">
    <property type="entry name" value="EG:BACN32G11.4 PROTEIN"/>
    <property type="match status" value="1"/>
</dbReference>
<dbReference type="InterPro" id="IPR018376">
    <property type="entry name" value="Enoyl-CoA_hyd/isom_CS"/>
</dbReference>
<gene>
    <name evidence="3" type="ORF">EOD43_10295</name>
</gene>
<dbReference type="InterPro" id="IPR014748">
    <property type="entry name" value="Enoyl-CoA_hydra_C"/>
</dbReference>